<dbReference type="PANTHER" id="PTHR31704">
    <property type="entry name" value="MYB/SANT-LIKE DNA-BINDING DOMAIN PROTEIN-RELATED"/>
    <property type="match status" value="1"/>
</dbReference>
<proteinExistence type="predicted"/>
<reference evidence="2 3" key="1">
    <citation type="journal article" date="2023" name="G3 (Bethesda)">
        <title>A haplotype-resolved chromosome-scale genome for Quercus rubra L. provides insights into the genetics of adaptive traits for red oak species.</title>
        <authorList>
            <person name="Kapoor B."/>
            <person name="Jenkins J."/>
            <person name="Schmutz J."/>
            <person name="Zhebentyayeva T."/>
            <person name="Kuelheim C."/>
            <person name="Coggeshall M."/>
            <person name="Heim C."/>
            <person name="Lasky J.R."/>
            <person name="Leites L."/>
            <person name="Islam-Faridi N."/>
            <person name="Romero-Severson J."/>
            <person name="DeLeo V.L."/>
            <person name="Lucas S.M."/>
            <person name="Lazic D."/>
            <person name="Gailing O."/>
            <person name="Carlson J."/>
            <person name="Staton M."/>
        </authorList>
    </citation>
    <scope>NUCLEOTIDE SEQUENCE [LARGE SCALE GENOMIC DNA]</scope>
    <source>
        <strain evidence="2">Pseudo-F2</strain>
    </source>
</reference>
<keyword evidence="3" id="KW-1185">Reference proteome</keyword>
<dbReference type="PANTHER" id="PTHR31704:SF37">
    <property type="entry name" value="HEAT SHOCK PROTEIN"/>
    <property type="match status" value="1"/>
</dbReference>
<gene>
    <name evidence="2" type="ORF">RGQ29_030834</name>
</gene>
<dbReference type="Pfam" id="PF12776">
    <property type="entry name" value="Myb_DNA-bind_3"/>
    <property type="match status" value="1"/>
</dbReference>
<feature type="domain" description="Myb/SANT-like" evidence="1">
    <location>
        <begin position="25"/>
        <end position="113"/>
    </location>
</feature>
<protein>
    <recommendedName>
        <fullName evidence="1">Myb/SANT-like domain-containing protein</fullName>
    </recommendedName>
</protein>
<dbReference type="Proteomes" id="UP001324115">
    <property type="component" value="Unassembled WGS sequence"/>
</dbReference>
<dbReference type="EMBL" id="JAXUIC010000009">
    <property type="protein sequence ID" value="KAK4572573.1"/>
    <property type="molecule type" value="Genomic_DNA"/>
</dbReference>
<dbReference type="InterPro" id="IPR024752">
    <property type="entry name" value="Myb/SANT-like_dom"/>
</dbReference>
<organism evidence="2 3">
    <name type="scientific">Quercus rubra</name>
    <name type="common">Northern red oak</name>
    <name type="synonym">Quercus borealis</name>
    <dbReference type="NCBI Taxonomy" id="3512"/>
    <lineage>
        <taxon>Eukaryota</taxon>
        <taxon>Viridiplantae</taxon>
        <taxon>Streptophyta</taxon>
        <taxon>Embryophyta</taxon>
        <taxon>Tracheophyta</taxon>
        <taxon>Spermatophyta</taxon>
        <taxon>Magnoliopsida</taxon>
        <taxon>eudicotyledons</taxon>
        <taxon>Gunneridae</taxon>
        <taxon>Pentapetalae</taxon>
        <taxon>rosids</taxon>
        <taxon>fabids</taxon>
        <taxon>Fagales</taxon>
        <taxon>Fagaceae</taxon>
        <taxon>Quercus</taxon>
    </lineage>
</organism>
<evidence type="ECO:0000313" key="3">
    <source>
        <dbReference type="Proteomes" id="UP001324115"/>
    </source>
</evidence>
<accession>A0AAN7EJ10</accession>
<dbReference type="AlphaFoldDB" id="A0AAN7EJ10"/>
<name>A0AAN7EJ10_QUERU</name>
<sequence>MGKNTTSNPEVKKARADWDINLTWTTTFCNLCVEQIQARNRTKGVGFSTKGWSNLVTKFCNQIGQNYDKNQLKSRWDVLKGDWRVWEQLRNLDTGLGWDAVKGTIVAPDYWWDLKLKELPKAKQFREKSPQNLEQLDIMFRDVAATGVADRIEIQFLEENFNSEASSSYE</sequence>
<comment type="caution">
    <text evidence="2">The sequence shown here is derived from an EMBL/GenBank/DDBJ whole genome shotgun (WGS) entry which is preliminary data.</text>
</comment>
<evidence type="ECO:0000259" key="1">
    <source>
        <dbReference type="Pfam" id="PF12776"/>
    </source>
</evidence>
<evidence type="ECO:0000313" key="2">
    <source>
        <dbReference type="EMBL" id="KAK4572573.1"/>
    </source>
</evidence>